<evidence type="ECO:0000313" key="3">
    <source>
        <dbReference type="Proteomes" id="UP000824120"/>
    </source>
</evidence>
<keyword evidence="1" id="KW-1133">Transmembrane helix</keyword>
<protein>
    <submittedName>
        <fullName evidence="2">Uncharacterized protein</fullName>
    </submittedName>
</protein>
<feature type="transmembrane region" description="Helical" evidence="1">
    <location>
        <begin position="71"/>
        <end position="96"/>
    </location>
</feature>
<accession>A0A9J5WLG8</accession>
<reference evidence="2 3" key="1">
    <citation type="submission" date="2020-09" db="EMBL/GenBank/DDBJ databases">
        <title>De no assembly of potato wild relative species, Solanum commersonii.</title>
        <authorList>
            <person name="Cho K."/>
        </authorList>
    </citation>
    <scope>NUCLEOTIDE SEQUENCE [LARGE SCALE GENOMIC DNA]</scope>
    <source>
        <strain evidence="2">LZ3.2</strain>
        <tissue evidence="2">Leaf</tissue>
    </source>
</reference>
<dbReference type="AlphaFoldDB" id="A0A9J5WLG8"/>
<gene>
    <name evidence="2" type="ORF">H5410_056889</name>
</gene>
<evidence type="ECO:0000313" key="2">
    <source>
        <dbReference type="EMBL" id="KAG5576755.1"/>
    </source>
</evidence>
<organism evidence="2 3">
    <name type="scientific">Solanum commersonii</name>
    <name type="common">Commerson's wild potato</name>
    <name type="synonym">Commerson's nightshade</name>
    <dbReference type="NCBI Taxonomy" id="4109"/>
    <lineage>
        <taxon>Eukaryota</taxon>
        <taxon>Viridiplantae</taxon>
        <taxon>Streptophyta</taxon>
        <taxon>Embryophyta</taxon>
        <taxon>Tracheophyta</taxon>
        <taxon>Spermatophyta</taxon>
        <taxon>Magnoliopsida</taxon>
        <taxon>eudicotyledons</taxon>
        <taxon>Gunneridae</taxon>
        <taxon>Pentapetalae</taxon>
        <taxon>asterids</taxon>
        <taxon>lamiids</taxon>
        <taxon>Solanales</taxon>
        <taxon>Solanaceae</taxon>
        <taxon>Solanoideae</taxon>
        <taxon>Solaneae</taxon>
        <taxon>Solanum</taxon>
    </lineage>
</organism>
<dbReference type="Proteomes" id="UP000824120">
    <property type="component" value="Chromosome 11"/>
</dbReference>
<sequence length="99" mass="11566">MVLTNTWIINSGSSEHMCFNSKFFISLNPLVVPICITLPNSFQIVVTQHEVFPFYLNLLKKMCFMYQISSIIYYVSINYTINLVVIFYSFLVVVCYKNL</sequence>
<keyword evidence="1" id="KW-0812">Transmembrane</keyword>
<keyword evidence="3" id="KW-1185">Reference proteome</keyword>
<evidence type="ECO:0000256" key="1">
    <source>
        <dbReference type="SAM" id="Phobius"/>
    </source>
</evidence>
<name>A0A9J5WLG8_SOLCO</name>
<comment type="caution">
    <text evidence="2">The sequence shown here is derived from an EMBL/GenBank/DDBJ whole genome shotgun (WGS) entry which is preliminary data.</text>
</comment>
<dbReference type="OrthoDB" id="914071at2759"/>
<dbReference type="EMBL" id="JACXVP010000011">
    <property type="protein sequence ID" value="KAG5576755.1"/>
    <property type="molecule type" value="Genomic_DNA"/>
</dbReference>
<keyword evidence="1" id="KW-0472">Membrane</keyword>
<proteinExistence type="predicted"/>